<evidence type="ECO:0000313" key="2">
    <source>
        <dbReference type="EMBL" id="GAG00209.1"/>
    </source>
</evidence>
<accession>X0U347</accession>
<evidence type="ECO:0000256" key="1">
    <source>
        <dbReference type="SAM" id="MobiDB-lite"/>
    </source>
</evidence>
<organism evidence="2">
    <name type="scientific">marine sediment metagenome</name>
    <dbReference type="NCBI Taxonomy" id="412755"/>
    <lineage>
        <taxon>unclassified sequences</taxon>
        <taxon>metagenomes</taxon>
        <taxon>ecological metagenomes</taxon>
    </lineage>
</organism>
<reference evidence="2" key="1">
    <citation type="journal article" date="2014" name="Front. Microbiol.">
        <title>High frequency of phylogenetically diverse reductive dehalogenase-homologous genes in deep subseafloor sedimentary metagenomes.</title>
        <authorList>
            <person name="Kawai M."/>
            <person name="Futagami T."/>
            <person name="Toyoda A."/>
            <person name="Takaki Y."/>
            <person name="Nishi S."/>
            <person name="Hori S."/>
            <person name="Arai W."/>
            <person name="Tsubouchi T."/>
            <person name="Morono Y."/>
            <person name="Uchiyama I."/>
            <person name="Ito T."/>
            <person name="Fujiyama A."/>
            <person name="Inagaki F."/>
            <person name="Takami H."/>
        </authorList>
    </citation>
    <scope>NUCLEOTIDE SEQUENCE</scope>
    <source>
        <strain evidence="2">Expedition CK06-06</strain>
    </source>
</reference>
<feature type="compositionally biased region" description="Basic and acidic residues" evidence="1">
    <location>
        <begin position="103"/>
        <end position="126"/>
    </location>
</feature>
<sequence>MSETDTNKQDDTDVLRAEDIQEASEPRPSDGRGEIPKFDLAEQILAEQRKITAIRRKAPGKKPQRLPSLAPSLLSATPVPAVTQRVQAADKGVTRVQPQDGAAGEKTESRPSDGRGEPPAREREVEPIGYTINPARQKTGGIKLPPLTLSEQGRIIAEIVARDIEK</sequence>
<gene>
    <name evidence="2" type="ORF">S01H1_45368</name>
</gene>
<feature type="compositionally biased region" description="Basic residues" evidence="1">
    <location>
        <begin position="53"/>
        <end position="64"/>
    </location>
</feature>
<dbReference type="EMBL" id="BARS01028986">
    <property type="protein sequence ID" value="GAG00209.1"/>
    <property type="molecule type" value="Genomic_DNA"/>
</dbReference>
<feature type="compositionally biased region" description="Low complexity" evidence="1">
    <location>
        <begin position="66"/>
        <end position="81"/>
    </location>
</feature>
<feature type="region of interest" description="Disordered" evidence="1">
    <location>
        <begin position="53"/>
        <end position="145"/>
    </location>
</feature>
<dbReference type="AlphaFoldDB" id="X0U347"/>
<feature type="region of interest" description="Disordered" evidence="1">
    <location>
        <begin position="1"/>
        <end position="39"/>
    </location>
</feature>
<protein>
    <submittedName>
        <fullName evidence="2">Uncharacterized protein</fullName>
    </submittedName>
</protein>
<feature type="non-terminal residue" evidence="2">
    <location>
        <position position="166"/>
    </location>
</feature>
<name>X0U347_9ZZZZ</name>
<comment type="caution">
    <text evidence="2">The sequence shown here is derived from an EMBL/GenBank/DDBJ whole genome shotgun (WGS) entry which is preliminary data.</text>
</comment>
<proteinExistence type="predicted"/>